<sequence length="70" mass="7799">MDGKAVSTVPEASVGVGTELVSLLHRIKFLPRRRKLRKRFKQRDQFDDLQMASTPQEVPGVPVDSDVHGA</sequence>
<evidence type="ECO:0000313" key="3">
    <source>
        <dbReference type="Proteomes" id="UP000828390"/>
    </source>
</evidence>
<comment type="caution">
    <text evidence="2">The sequence shown here is derived from an EMBL/GenBank/DDBJ whole genome shotgun (WGS) entry which is preliminary data.</text>
</comment>
<accession>A0A9D4I804</accession>
<reference evidence="2" key="2">
    <citation type="submission" date="2020-11" db="EMBL/GenBank/DDBJ databases">
        <authorList>
            <person name="McCartney M.A."/>
            <person name="Auch B."/>
            <person name="Kono T."/>
            <person name="Mallez S."/>
            <person name="Becker A."/>
            <person name="Gohl D.M."/>
            <person name="Silverstein K.A.T."/>
            <person name="Koren S."/>
            <person name="Bechman K.B."/>
            <person name="Herman A."/>
            <person name="Abrahante J.E."/>
            <person name="Garbe J."/>
        </authorList>
    </citation>
    <scope>NUCLEOTIDE SEQUENCE</scope>
    <source>
        <strain evidence="2">Duluth1</strain>
        <tissue evidence="2">Whole animal</tissue>
    </source>
</reference>
<organism evidence="2 3">
    <name type="scientific">Dreissena polymorpha</name>
    <name type="common">Zebra mussel</name>
    <name type="synonym">Mytilus polymorpha</name>
    <dbReference type="NCBI Taxonomy" id="45954"/>
    <lineage>
        <taxon>Eukaryota</taxon>
        <taxon>Metazoa</taxon>
        <taxon>Spiralia</taxon>
        <taxon>Lophotrochozoa</taxon>
        <taxon>Mollusca</taxon>
        <taxon>Bivalvia</taxon>
        <taxon>Autobranchia</taxon>
        <taxon>Heteroconchia</taxon>
        <taxon>Euheterodonta</taxon>
        <taxon>Imparidentia</taxon>
        <taxon>Neoheterodontei</taxon>
        <taxon>Myida</taxon>
        <taxon>Dreissenoidea</taxon>
        <taxon>Dreissenidae</taxon>
        <taxon>Dreissena</taxon>
    </lineage>
</organism>
<evidence type="ECO:0000313" key="2">
    <source>
        <dbReference type="EMBL" id="KAH3750042.1"/>
    </source>
</evidence>
<dbReference type="EMBL" id="JAIWYP010000010">
    <property type="protein sequence ID" value="KAH3750042.1"/>
    <property type="molecule type" value="Genomic_DNA"/>
</dbReference>
<gene>
    <name evidence="2" type="ORF">DPMN_184558</name>
</gene>
<dbReference type="AlphaFoldDB" id="A0A9D4I804"/>
<proteinExistence type="predicted"/>
<dbReference type="Proteomes" id="UP000828390">
    <property type="component" value="Unassembled WGS sequence"/>
</dbReference>
<protein>
    <submittedName>
        <fullName evidence="2">Uncharacterized protein</fullName>
    </submittedName>
</protein>
<evidence type="ECO:0000256" key="1">
    <source>
        <dbReference type="SAM" id="MobiDB-lite"/>
    </source>
</evidence>
<reference evidence="2" key="1">
    <citation type="journal article" date="2019" name="bioRxiv">
        <title>The Genome of the Zebra Mussel, Dreissena polymorpha: A Resource for Invasive Species Research.</title>
        <authorList>
            <person name="McCartney M.A."/>
            <person name="Auch B."/>
            <person name="Kono T."/>
            <person name="Mallez S."/>
            <person name="Zhang Y."/>
            <person name="Obille A."/>
            <person name="Becker A."/>
            <person name="Abrahante J.E."/>
            <person name="Garbe J."/>
            <person name="Badalamenti J.P."/>
            <person name="Herman A."/>
            <person name="Mangelson H."/>
            <person name="Liachko I."/>
            <person name="Sullivan S."/>
            <person name="Sone E.D."/>
            <person name="Koren S."/>
            <person name="Silverstein K.A.T."/>
            <person name="Beckman K.B."/>
            <person name="Gohl D.M."/>
        </authorList>
    </citation>
    <scope>NUCLEOTIDE SEQUENCE</scope>
    <source>
        <strain evidence="2">Duluth1</strain>
        <tissue evidence="2">Whole animal</tissue>
    </source>
</reference>
<keyword evidence="3" id="KW-1185">Reference proteome</keyword>
<name>A0A9D4I804_DREPO</name>
<feature type="region of interest" description="Disordered" evidence="1">
    <location>
        <begin position="41"/>
        <end position="70"/>
    </location>
</feature>